<dbReference type="PANTHER" id="PTHR44757">
    <property type="entry name" value="DIGUANYLATE CYCLASE DGCP"/>
    <property type="match status" value="1"/>
</dbReference>
<dbReference type="InterPro" id="IPR029787">
    <property type="entry name" value="Nucleotide_cyclase"/>
</dbReference>
<dbReference type="Gene3D" id="3.30.70.270">
    <property type="match status" value="1"/>
</dbReference>
<proteinExistence type="predicted"/>
<evidence type="ECO:0000313" key="7">
    <source>
        <dbReference type="Proteomes" id="UP001597264"/>
    </source>
</evidence>
<dbReference type="InterPro" id="IPR011006">
    <property type="entry name" value="CheY-like_superfamily"/>
</dbReference>
<dbReference type="SUPFAM" id="SSF55785">
    <property type="entry name" value="PYP-like sensor domain (PAS domain)"/>
    <property type="match status" value="1"/>
</dbReference>
<dbReference type="SMART" id="SM00267">
    <property type="entry name" value="GGDEF"/>
    <property type="match status" value="1"/>
</dbReference>
<dbReference type="InterPro" id="IPR000014">
    <property type="entry name" value="PAS"/>
</dbReference>
<dbReference type="PROSITE" id="PS50883">
    <property type="entry name" value="EAL"/>
    <property type="match status" value="1"/>
</dbReference>
<evidence type="ECO:0000259" key="4">
    <source>
        <dbReference type="PROSITE" id="PS50883"/>
    </source>
</evidence>
<dbReference type="SUPFAM" id="SSF141868">
    <property type="entry name" value="EAL domain-like"/>
    <property type="match status" value="1"/>
</dbReference>
<dbReference type="PROSITE" id="PS50112">
    <property type="entry name" value="PAS"/>
    <property type="match status" value="1"/>
</dbReference>
<dbReference type="InterPro" id="IPR035965">
    <property type="entry name" value="PAS-like_dom_sf"/>
</dbReference>
<feature type="domain" description="GGDEF" evidence="5">
    <location>
        <begin position="301"/>
        <end position="438"/>
    </location>
</feature>
<dbReference type="CDD" id="cd01948">
    <property type="entry name" value="EAL"/>
    <property type="match status" value="1"/>
</dbReference>
<dbReference type="InterPro" id="IPR013767">
    <property type="entry name" value="PAS_fold"/>
</dbReference>
<evidence type="ECO:0000259" key="5">
    <source>
        <dbReference type="PROSITE" id="PS50887"/>
    </source>
</evidence>
<dbReference type="Gene3D" id="3.20.20.450">
    <property type="entry name" value="EAL domain"/>
    <property type="match status" value="1"/>
</dbReference>
<dbReference type="SUPFAM" id="SSF55073">
    <property type="entry name" value="Nucleotide cyclase"/>
    <property type="match status" value="1"/>
</dbReference>
<dbReference type="CDD" id="cd01949">
    <property type="entry name" value="GGDEF"/>
    <property type="match status" value="1"/>
</dbReference>
<dbReference type="InterPro" id="IPR035919">
    <property type="entry name" value="EAL_sf"/>
</dbReference>
<dbReference type="PROSITE" id="PS50887">
    <property type="entry name" value="GGDEF"/>
    <property type="match status" value="1"/>
</dbReference>
<dbReference type="InterPro" id="IPR001633">
    <property type="entry name" value="EAL_dom"/>
</dbReference>
<organism evidence="6 7">
    <name type="scientific">Microbulbifer celer</name>
    <dbReference type="NCBI Taxonomy" id="435905"/>
    <lineage>
        <taxon>Bacteria</taxon>
        <taxon>Pseudomonadati</taxon>
        <taxon>Pseudomonadota</taxon>
        <taxon>Gammaproteobacteria</taxon>
        <taxon>Cellvibrionales</taxon>
        <taxon>Microbulbiferaceae</taxon>
        <taxon>Microbulbifer</taxon>
    </lineage>
</organism>
<dbReference type="InterPro" id="IPR000160">
    <property type="entry name" value="GGDEF_dom"/>
</dbReference>
<dbReference type="PANTHER" id="PTHR44757:SF2">
    <property type="entry name" value="BIOFILM ARCHITECTURE MAINTENANCE PROTEIN MBAA"/>
    <property type="match status" value="1"/>
</dbReference>
<name>A0ABW3UBX4_9GAMM</name>
<dbReference type="SUPFAM" id="SSF52172">
    <property type="entry name" value="CheY-like"/>
    <property type="match status" value="1"/>
</dbReference>
<evidence type="ECO:0000259" key="2">
    <source>
        <dbReference type="PROSITE" id="PS50110"/>
    </source>
</evidence>
<feature type="domain" description="EAL" evidence="4">
    <location>
        <begin position="447"/>
        <end position="696"/>
    </location>
</feature>
<reference evidence="7" key="1">
    <citation type="journal article" date="2019" name="Int. J. Syst. Evol. Microbiol.">
        <title>The Global Catalogue of Microorganisms (GCM) 10K type strain sequencing project: providing services to taxonomists for standard genome sequencing and annotation.</title>
        <authorList>
            <consortium name="The Broad Institute Genomics Platform"/>
            <consortium name="The Broad Institute Genome Sequencing Center for Infectious Disease"/>
            <person name="Wu L."/>
            <person name="Ma J."/>
        </authorList>
    </citation>
    <scope>NUCLEOTIDE SEQUENCE [LARGE SCALE GENOMIC DNA]</scope>
    <source>
        <strain evidence="7">CCUG 54356</strain>
    </source>
</reference>
<feature type="domain" description="Response regulatory" evidence="2">
    <location>
        <begin position="8"/>
        <end position="124"/>
    </location>
</feature>
<gene>
    <name evidence="6" type="ORF">ACFQ2X_10490</name>
</gene>
<protein>
    <submittedName>
        <fullName evidence="6">EAL domain-containing protein</fullName>
    </submittedName>
</protein>
<evidence type="ECO:0000313" key="6">
    <source>
        <dbReference type="EMBL" id="MFD1217031.1"/>
    </source>
</evidence>
<dbReference type="InterPro" id="IPR043128">
    <property type="entry name" value="Rev_trsase/Diguanyl_cyclase"/>
</dbReference>
<sequence length="696" mass="76793">MTSDNTIRLLLIHDVPAEAQRLVSMLHNAGRPNRAQHVASEAALVKLLQEHPWDLLIAAEQSKKLEAVNAIRTINKLQKDVPTLLLTERDGAQPVVEGLKIGARDVVTVDEDQHLLLVIQRELTALEERRQARLHDRRYHATLKRTKELLDSSKDAIAYISDGLIVYANESFAERFGYQERDDIEYQPLIDMLTEGEQPDARDFLRQCAISNNEVEAQEWQFTAKSAGGSPLPIKAEVLSTIYDEERCLQVRIAASSGNTEELEAQLSEVKNRDTATGLYNRQRFVQLLDNAIQSTTGSQRTGGLMYIEIDRFEESVQQVVGVAGTDELHMKFAQLLQSSARRGDILARYGEESYCLLIPETTPDSAEARSRELLQKIADTIFEAGGKTLHITACIGISLMSETSGNADKVLEQASKAHDSAVANSDGKGNGFALYEPDSQQQGDADTYHRARVVQALEAGNLKLLYQPILSLQGSGEKIYEVLVRLVDGKEQLAPIAFLEALGDAGLSTKMDRWIILSAIKAAAAQRAKGDDVSVLLHLTAASLKDTSLPAWLGVAFKAAKVPPKAVTFQMRAEDIGSNLHAARDFAHLVQEMGCRVAVCHFGTGLSPFKALEHVKVDIAKIDASFVREVQDEGEDSEGLVKLVGQLKEIDTRVIVPHIEQASMLPTLWQSGTDYIQGYYVQPPGDEMDFDFSLD</sequence>
<dbReference type="InterPro" id="IPR052155">
    <property type="entry name" value="Biofilm_reg_signaling"/>
</dbReference>
<dbReference type="PROSITE" id="PS50110">
    <property type="entry name" value="RESPONSE_REGULATORY"/>
    <property type="match status" value="1"/>
</dbReference>
<dbReference type="Pfam" id="PF00563">
    <property type="entry name" value="EAL"/>
    <property type="match status" value="1"/>
</dbReference>
<evidence type="ECO:0000256" key="1">
    <source>
        <dbReference type="PROSITE-ProRule" id="PRU00169"/>
    </source>
</evidence>
<comment type="caution">
    <text evidence="6">The sequence shown here is derived from an EMBL/GenBank/DDBJ whole genome shotgun (WGS) entry which is preliminary data.</text>
</comment>
<evidence type="ECO:0000259" key="3">
    <source>
        <dbReference type="PROSITE" id="PS50112"/>
    </source>
</evidence>
<dbReference type="NCBIfam" id="TIGR00254">
    <property type="entry name" value="GGDEF"/>
    <property type="match status" value="1"/>
</dbReference>
<keyword evidence="7" id="KW-1185">Reference proteome</keyword>
<dbReference type="InterPro" id="IPR001789">
    <property type="entry name" value="Sig_transdc_resp-reg_receiver"/>
</dbReference>
<dbReference type="Pfam" id="PF00989">
    <property type="entry name" value="PAS"/>
    <property type="match status" value="1"/>
</dbReference>
<dbReference type="NCBIfam" id="TIGR00229">
    <property type="entry name" value="sensory_box"/>
    <property type="match status" value="1"/>
</dbReference>
<accession>A0ABW3UBX4</accession>
<dbReference type="SMART" id="SM00052">
    <property type="entry name" value="EAL"/>
    <property type="match status" value="1"/>
</dbReference>
<dbReference type="Proteomes" id="UP001597264">
    <property type="component" value="Unassembled WGS sequence"/>
</dbReference>
<dbReference type="Pfam" id="PF00990">
    <property type="entry name" value="GGDEF"/>
    <property type="match status" value="1"/>
</dbReference>
<dbReference type="Gene3D" id="3.30.450.20">
    <property type="entry name" value="PAS domain"/>
    <property type="match status" value="1"/>
</dbReference>
<dbReference type="EMBL" id="JBHTLR010000008">
    <property type="protein sequence ID" value="MFD1217031.1"/>
    <property type="molecule type" value="Genomic_DNA"/>
</dbReference>
<feature type="domain" description="PAS" evidence="3">
    <location>
        <begin position="162"/>
        <end position="212"/>
    </location>
</feature>
<dbReference type="CDD" id="cd00130">
    <property type="entry name" value="PAS"/>
    <property type="match status" value="1"/>
</dbReference>
<dbReference type="Gene3D" id="3.40.50.2300">
    <property type="match status" value="1"/>
</dbReference>
<comment type="caution">
    <text evidence="1">Lacks conserved residue(s) required for the propagation of feature annotation.</text>
</comment>
<dbReference type="RefSeq" id="WP_230437205.1">
    <property type="nucleotide sequence ID" value="NZ_CP087715.1"/>
</dbReference>